<dbReference type="STRING" id="1601833.SAMN05518684_11248"/>
<protein>
    <submittedName>
        <fullName evidence="1">Predicted thiol-disulfide oxidoreductase YuxK, DCC family</fullName>
    </submittedName>
</protein>
<dbReference type="PANTHER" id="PTHR33639">
    <property type="entry name" value="THIOL-DISULFIDE OXIDOREDUCTASE DCC"/>
    <property type="match status" value="1"/>
</dbReference>
<dbReference type="OrthoDB" id="9785438at2"/>
<sequence>MSHIVLFDGDCNICDTSVQFIIKRDPQQKFAFASLQSDTGKALLKKYQVDRRTDSIVLIEKSGKIFEKSSAALRIARRLKGGWKLTALFLIVPPFIRNFFYDLIAKNRYKWFGKKSSCRMPTPDERKRFLD</sequence>
<dbReference type="EMBL" id="FOGT01000012">
    <property type="protein sequence ID" value="SES24333.1"/>
    <property type="molecule type" value="Genomic_DNA"/>
</dbReference>
<dbReference type="PANTHER" id="PTHR33639:SF2">
    <property type="entry name" value="DUF393 DOMAIN-CONTAINING PROTEIN"/>
    <property type="match status" value="1"/>
</dbReference>
<accession>A0A1H9VSS7</accession>
<evidence type="ECO:0000313" key="2">
    <source>
        <dbReference type="Proteomes" id="UP000198571"/>
    </source>
</evidence>
<evidence type="ECO:0000313" key="1">
    <source>
        <dbReference type="EMBL" id="SES24333.1"/>
    </source>
</evidence>
<keyword evidence="2" id="KW-1185">Reference proteome</keyword>
<gene>
    <name evidence="1" type="ORF">SAMN05518684_11248</name>
</gene>
<dbReference type="Proteomes" id="UP000198571">
    <property type="component" value="Unassembled WGS sequence"/>
</dbReference>
<dbReference type="InterPro" id="IPR007263">
    <property type="entry name" value="DCC1-like"/>
</dbReference>
<dbReference type="AlphaFoldDB" id="A0A1H9VSS7"/>
<dbReference type="Pfam" id="PF04134">
    <property type="entry name" value="DCC1-like"/>
    <property type="match status" value="1"/>
</dbReference>
<organism evidence="1 2">
    <name type="scientific">Salipaludibacillus aurantiacus</name>
    <dbReference type="NCBI Taxonomy" id="1601833"/>
    <lineage>
        <taxon>Bacteria</taxon>
        <taxon>Bacillati</taxon>
        <taxon>Bacillota</taxon>
        <taxon>Bacilli</taxon>
        <taxon>Bacillales</taxon>
        <taxon>Bacillaceae</taxon>
    </lineage>
</organism>
<name>A0A1H9VSS7_9BACI</name>
<dbReference type="InterPro" id="IPR052927">
    <property type="entry name" value="DCC_oxidoreductase"/>
</dbReference>
<dbReference type="RefSeq" id="WP_093053713.1">
    <property type="nucleotide sequence ID" value="NZ_FOGT01000012.1"/>
</dbReference>
<proteinExistence type="predicted"/>
<dbReference type="GO" id="GO:0015035">
    <property type="term" value="F:protein-disulfide reductase activity"/>
    <property type="evidence" value="ECO:0007669"/>
    <property type="project" value="InterPro"/>
</dbReference>
<reference evidence="2" key="1">
    <citation type="submission" date="2016-10" db="EMBL/GenBank/DDBJ databases">
        <authorList>
            <person name="Varghese N."/>
            <person name="Submissions S."/>
        </authorList>
    </citation>
    <scope>NUCLEOTIDE SEQUENCE [LARGE SCALE GENOMIC DNA]</scope>
    <source>
        <strain evidence="2">S9</strain>
    </source>
</reference>